<dbReference type="InterPro" id="IPR011047">
    <property type="entry name" value="Quinoprotein_ADH-like_sf"/>
</dbReference>
<proteinExistence type="inferred from homology"/>
<comment type="function">
    <text evidence="4">Part of the outer membrane protein assembly complex, which is involved in assembly and insertion of beta-barrel proteins into the outer membrane.</text>
</comment>
<evidence type="ECO:0000313" key="6">
    <source>
        <dbReference type="EMBL" id="ABQ13424.1"/>
    </source>
</evidence>
<dbReference type="Pfam" id="PF13360">
    <property type="entry name" value="PQQ_2"/>
    <property type="match status" value="1"/>
</dbReference>
<dbReference type="PANTHER" id="PTHR34512">
    <property type="entry name" value="CELL SURFACE PROTEIN"/>
    <property type="match status" value="1"/>
</dbReference>
<dbReference type="PANTHER" id="PTHR34512:SF30">
    <property type="entry name" value="OUTER MEMBRANE PROTEIN ASSEMBLY FACTOR BAMB"/>
    <property type="match status" value="1"/>
</dbReference>
<dbReference type="HAMAP" id="MF_00923">
    <property type="entry name" value="OM_assembly_BamB"/>
    <property type="match status" value="1"/>
</dbReference>
<dbReference type="STRING" id="246195.DNO_0519"/>
<evidence type="ECO:0000259" key="5">
    <source>
        <dbReference type="Pfam" id="PF13360"/>
    </source>
</evidence>
<keyword evidence="3 4" id="KW-0998">Cell outer membrane</keyword>
<evidence type="ECO:0000256" key="1">
    <source>
        <dbReference type="ARBA" id="ARBA00022729"/>
    </source>
</evidence>
<dbReference type="InterPro" id="IPR015943">
    <property type="entry name" value="WD40/YVTN_repeat-like_dom_sf"/>
</dbReference>
<dbReference type="RefSeq" id="WP_012030854.1">
    <property type="nucleotide sequence ID" value="NC_009446.1"/>
</dbReference>
<reference evidence="6 7" key="1">
    <citation type="journal article" date="2007" name="Nat. Biotechnol.">
        <title>Genome sequence and identification of candidate vaccine antigens from the animal pathogen Dichelobacter nodosus.</title>
        <authorList>
            <person name="Myers G.S."/>
            <person name="Parker D."/>
            <person name="Al-Hasani K."/>
            <person name="Kennan R.M."/>
            <person name="Seemann T."/>
            <person name="Ren Q."/>
            <person name="Badger J.H."/>
            <person name="Selengut J.D."/>
            <person name="Deboy R.T."/>
            <person name="Tettelin H."/>
            <person name="Boyce J.D."/>
            <person name="McCarl V.P."/>
            <person name="Han X."/>
            <person name="Nelson W.C."/>
            <person name="Madupu R."/>
            <person name="Mohamoud Y."/>
            <person name="Holley T."/>
            <person name="Fedorova N."/>
            <person name="Khouri H."/>
            <person name="Bottomley S.P."/>
            <person name="Whittington R.J."/>
            <person name="Adler B."/>
            <person name="Songer J.G."/>
            <person name="Rood J.I."/>
            <person name="Paulsen I.T."/>
        </authorList>
    </citation>
    <scope>NUCLEOTIDE SEQUENCE [LARGE SCALE GENOMIC DNA]</scope>
    <source>
        <strain evidence="6 7">VCS1703A</strain>
    </source>
</reference>
<organism evidence="6 7">
    <name type="scientific">Dichelobacter nodosus (strain VCS1703A)</name>
    <dbReference type="NCBI Taxonomy" id="246195"/>
    <lineage>
        <taxon>Bacteria</taxon>
        <taxon>Pseudomonadati</taxon>
        <taxon>Pseudomonadota</taxon>
        <taxon>Gammaproteobacteria</taxon>
        <taxon>Cardiobacteriales</taxon>
        <taxon>Cardiobacteriaceae</taxon>
        <taxon>Dichelobacter</taxon>
    </lineage>
</organism>
<name>A5EVL7_DICNV</name>
<protein>
    <recommendedName>
        <fullName evidence="4">Outer membrane protein assembly factor BamB</fullName>
    </recommendedName>
</protein>
<evidence type="ECO:0000256" key="3">
    <source>
        <dbReference type="ARBA" id="ARBA00023237"/>
    </source>
</evidence>
<dbReference type="GO" id="GO:0009279">
    <property type="term" value="C:cell outer membrane"/>
    <property type="evidence" value="ECO:0007669"/>
    <property type="project" value="UniProtKB-SubCell"/>
</dbReference>
<dbReference type="Proteomes" id="UP000000248">
    <property type="component" value="Chromosome"/>
</dbReference>
<sequence length="381" mass="41258">MRFWLPLFCFCCLSGCSSWFYGHSNEPKPVPLPEIASSVTTDIVWQKSLGAGGAKEQYVLVPDHVGDDIFAISADGHFYRLRAENGEVVFHVALKNRISSGVTAAGGAVFVGAENGDIIALSQSDGQMLWRKPLGAMTLVRPVVSDGLLLAVTTDSTVTALSPEDGDILWRYSTQTPMIQMRGDASVLAGGGVVMMVNDLGYFTVLDAKTGLPLAQNRVAMGLSGHRIGNLLDQNALPKANRHILFGSVYQNKMYALNLETGAVLWENKTVHSNQDFAISPSDIYVTTPHGSIVALRQGDGSMIWKNEHLRGRKLSPPLAIPKRVAALDFEGHLIWLDADSGALIGQKKIGKVGSFAPPLVLDQLLIWQLQNGQLVAFRPQ</sequence>
<dbReference type="OrthoDB" id="5173551at2"/>
<dbReference type="AlphaFoldDB" id="A5EVL7"/>
<evidence type="ECO:0000313" key="7">
    <source>
        <dbReference type="Proteomes" id="UP000000248"/>
    </source>
</evidence>
<comment type="subunit">
    <text evidence="4">Part of the Bam complex.</text>
</comment>
<dbReference type="InterPro" id="IPR002372">
    <property type="entry name" value="PQQ_rpt_dom"/>
</dbReference>
<dbReference type="SUPFAM" id="SSF50998">
    <property type="entry name" value="Quinoprotein alcohol dehydrogenase-like"/>
    <property type="match status" value="1"/>
</dbReference>
<comment type="similarity">
    <text evidence="4">Belongs to the BamB family.</text>
</comment>
<keyword evidence="1 4" id="KW-0732">Signal</keyword>
<dbReference type="Gene3D" id="2.130.10.10">
    <property type="entry name" value="YVTN repeat-like/Quinoprotein amine dehydrogenase"/>
    <property type="match status" value="1"/>
</dbReference>
<dbReference type="HOGENOM" id="CLU_027480_0_1_6"/>
<dbReference type="SMART" id="SM00564">
    <property type="entry name" value="PQQ"/>
    <property type="match status" value="4"/>
</dbReference>
<dbReference type="EMBL" id="CP000513">
    <property type="protein sequence ID" value="ABQ13424.1"/>
    <property type="molecule type" value="Genomic_DNA"/>
</dbReference>
<gene>
    <name evidence="4" type="primary">bamB</name>
    <name evidence="6" type="ordered locus">DNO_0519</name>
</gene>
<evidence type="ECO:0000256" key="4">
    <source>
        <dbReference type="HAMAP-Rule" id="MF_00923"/>
    </source>
</evidence>
<dbReference type="NCBIfam" id="TIGR03300">
    <property type="entry name" value="assembly_YfgL"/>
    <property type="match status" value="1"/>
</dbReference>
<dbReference type="eggNOG" id="COG1520">
    <property type="taxonomic scope" value="Bacteria"/>
</dbReference>
<accession>A5EVL7</accession>
<feature type="domain" description="Pyrrolo-quinoline quinone repeat" evidence="5">
    <location>
        <begin position="78"/>
        <end position="307"/>
    </location>
</feature>
<evidence type="ECO:0000256" key="2">
    <source>
        <dbReference type="ARBA" id="ARBA00023136"/>
    </source>
</evidence>
<dbReference type="InterPro" id="IPR018391">
    <property type="entry name" value="PQQ_b-propeller_rpt"/>
</dbReference>
<dbReference type="KEGG" id="dno:DNO_0519"/>
<keyword evidence="2 4" id="KW-0472">Membrane</keyword>
<dbReference type="GO" id="GO:0043165">
    <property type="term" value="P:Gram-negative-bacterium-type cell outer membrane assembly"/>
    <property type="evidence" value="ECO:0007669"/>
    <property type="project" value="UniProtKB-UniRule"/>
</dbReference>
<dbReference type="GO" id="GO:0051205">
    <property type="term" value="P:protein insertion into membrane"/>
    <property type="evidence" value="ECO:0007669"/>
    <property type="project" value="UniProtKB-UniRule"/>
</dbReference>
<dbReference type="InterPro" id="IPR017687">
    <property type="entry name" value="BamB"/>
</dbReference>
<keyword evidence="7" id="KW-1185">Reference proteome</keyword>
<comment type="subcellular location">
    <subcellularLocation>
        <location evidence="4">Cell outer membrane</location>
    </subcellularLocation>
</comment>